<organism evidence="2 3">
    <name type="scientific">Azotobacter beijerinckii</name>
    <dbReference type="NCBI Taxonomy" id="170623"/>
    <lineage>
        <taxon>Bacteria</taxon>
        <taxon>Pseudomonadati</taxon>
        <taxon>Pseudomonadota</taxon>
        <taxon>Gammaproteobacteria</taxon>
        <taxon>Pseudomonadales</taxon>
        <taxon>Pseudomonadaceae</taxon>
        <taxon>Azotobacter</taxon>
    </lineage>
</organism>
<evidence type="ECO:0000313" key="2">
    <source>
        <dbReference type="EMBL" id="SER09044.1"/>
    </source>
</evidence>
<dbReference type="Proteomes" id="UP000199267">
    <property type="component" value="Unassembled WGS sequence"/>
</dbReference>
<protein>
    <submittedName>
        <fullName evidence="2">Glycosyltransferase involved in cell wall bisynthesis</fullName>
    </submittedName>
</protein>
<evidence type="ECO:0000313" key="3">
    <source>
        <dbReference type="Proteomes" id="UP000199267"/>
    </source>
</evidence>
<gene>
    <name evidence="2" type="ORF">SAMN04244573_02847</name>
</gene>
<dbReference type="SUPFAM" id="SSF53756">
    <property type="entry name" value="UDP-Glycosyltransferase/glycogen phosphorylase"/>
    <property type="match status" value="1"/>
</dbReference>
<keyword evidence="2" id="KW-0808">Transferase</keyword>
<dbReference type="Pfam" id="PF13692">
    <property type="entry name" value="Glyco_trans_1_4"/>
    <property type="match status" value="1"/>
</dbReference>
<dbReference type="EMBL" id="FOFJ01000028">
    <property type="protein sequence ID" value="SER09044.1"/>
    <property type="molecule type" value="Genomic_DNA"/>
</dbReference>
<sequence length="351" mass="39442">MRILLVSDAWLPQVNGVVTSLQSLIGELRELGHEVKLLSPADFRARPCPTYPEIPLVWDLWRVGPAIRAFRPDCVHLATEGPLGWAARHWLTRRGMAFSTAIHTRFPEYVHTRWPWLPLRWGYALLRTFHRPSRAVLVSTARLREEFRHWRLPRLVIWRKGVDTRLFVPLRERPKPERPIFLYVGRIAPEKNLEAFLALDLPGEKRVVGDGPQRAELEARYPEASFLGYRHGRELAAAYAEASVLVFPSRTDTYGLVMLEALACGTPVAAFPVPGPLDVVEAGVSGVLDEDLGQACLAALTLDRTRCAELAGRQSWRASALEFLAHQVLLDGEPCIRPPARAGFHADVLAD</sequence>
<feature type="domain" description="Glycosyltransferase subfamily 4-like N-terminal" evidence="1">
    <location>
        <begin position="14"/>
        <end position="165"/>
    </location>
</feature>
<proteinExistence type="predicted"/>
<dbReference type="RefSeq" id="WP_090623131.1">
    <property type="nucleotide sequence ID" value="NZ_FOFJ01000028.1"/>
</dbReference>
<dbReference type="GO" id="GO:0016757">
    <property type="term" value="F:glycosyltransferase activity"/>
    <property type="evidence" value="ECO:0007669"/>
    <property type="project" value="UniProtKB-ARBA"/>
</dbReference>
<dbReference type="PANTHER" id="PTHR45947:SF3">
    <property type="entry name" value="SULFOQUINOVOSYL TRANSFERASE SQD2"/>
    <property type="match status" value="1"/>
</dbReference>
<dbReference type="PANTHER" id="PTHR45947">
    <property type="entry name" value="SULFOQUINOVOSYL TRANSFERASE SQD2"/>
    <property type="match status" value="1"/>
</dbReference>
<dbReference type="InterPro" id="IPR050194">
    <property type="entry name" value="Glycosyltransferase_grp1"/>
</dbReference>
<dbReference type="InterPro" id="IPR028098">
    <property type="entry name" value="Glyco_trans_4-like_N"/>
</dbReference>
<accession>A0A1H9LCB5</accession>
<reference evidence="2 3" key="1">
    <citation type="submission" date="2016-10" db="EMBL/GenBank/DDBJ databases">
        <authorList>
            <person name="de Groot N.N."/>
        </authorList>
    </citation>
    <scope>NUCLEOTIDE SEQUENCE [LARGE SCALE GENOMIC DNA]</scope>
    <source>
        <strain evidence="2 3">DSM 378</strain>
    </source>
</reference>
<dbReference type="Pfam" id="PF13439">
    <property type="entry name" value="Glyco_transf_4"/>
    <property type="match status" value="1"/>
</dbReference>
<dbReference type="CDD" id="cd03814">
    <property type="entry name" value="GT4-like"/>
    <property type="match status" value="1"/>
</dbReference>
<dbReference type="AlphaFoldDB" id="A0A1H9LCB5"/>
<evidence type="ECO:0000259" key="1">
    <source>
        <dbReference type="Pfam" id="PF13439"/>
    </source>
</evidence>
<dbReference type="Gene3D" id="3.40.50.2000">
    <property type="entry name" value="Glycogen Phosphorylase B"/>
    <property type="match status" value="2"/>
</dbReference>
<name>A0A1H9LCB5_9GAMM</name>